<dbReference type="GeneID" id="89933626"/>
<name>A0AAN6YVK9_9PEZI</name>
<sequence>MILFPLLRVRLRSYCGASPGSTAAPRQQRAEMNGRTDITSRTRVNSHAEITMLRKTRLSSNSHTLTLFTPRLLPLAVELCCLAHLSTSSRFRKQTTTLATNISQNNHQVSEIVQSFTTTLSVQYNTHPACPARKRSSGTTRSMCTSSVPWPLPWMLLRALRPTKIPS</sequence>
<dbReference type="Proteomes" id="UP001302812">
    <property type="component" value="Unassembled WGS sequence"/>
</dbReference>
<comment type="caution">
    <text evidence="1">The sequence shown here is derived from an EMBL/GenBank/DDBJ whole genome shotgun (WGS) entry which is preliminary data.</text>
</comment>
<protein>
    <submittedName>
        <fullName evidence="1">Uncharacterized protein</fullName>
    </submittedName>
</protein>
<organism evidence="1 2">
    <name type="scientific">Canariomyces notabilis</name>
    <dbReference type="NCBI Taxonomy" id="2074819"/>
    <lineage>
        <taxon>Eukaryota</taxon>
        <taxon>Fungi</taxon>
        <taxon>Dikarya</taxon>
        <taxon>Ascomycota</taxon>
        <taxon>Pezizomycotina</taxon>
        <taxon>Sordariomycetes</taxon>
        <taxon>Sordariomycetidae</taxon>
        <taxon>Sordariales</taxon>
        <taxon>Chaetomiaceae</taxon>
        <taxon>Canariomyces</taxon>
    </lineage>
</organism>
<dbReference type="EMBL" id="MU853334">
    <property type="protein sequence ID" value="KAK4115671.1"/>
    <property type="molecule type" value="Genomic_DNA"/>
</dbReference>
<reference evidence="1" key="2">
    <citation type="submission" date="2023-05" db="EMBL/GenBank/DDBJ databases">
        <authorList>
            <consortium name="Lawrence Berkeley National Laboratory"/>
            <person name="Steindorff A."/>
            <person name="Hensen N."/>
            <person name="Bonometti L."/>
            <person name="Westerberg I."/>
            <person name="Brannstrom I.O."/>
            <person name="Guillou S."/>
            <person name="Cros-Aarteil S."/>
            <person name="Calhoun S."/>
            <person name="Haridas S."/>
            <person name="Kuo A."/>
            <person name="Mondo S."/>
            <person name="Pangilinan J."/>
            <person name="Riley R."/>
            <person name="Labutti K."/>
            <person name="Andreopoulos B."/>
            <person name="Lipzen A."/>
            <person name="Chen C."/>
            <person name="Yanf M."/>
            <person name="Daum C."/>
            <person name="Ng V."/>
            <person name="Clum A."/>
            <person name="Ohm R."/>
            <person name="Martin F."/>
            <person name="Silar P."/>
            <person name="Natvig D."/>
            <person name="Lalanne C."/>
            <person name="Gautier V."/>
            <person name="Ament-Velasquez S.L."/>
            <person name="Kruys A."/>
            <person name="Hutchinson M.I."/>
            <person name="Powell A.J."/>
            <person name="Barry K."/>
            <person name="Miller A.N."/>
            <person name="Grigoriev I.V."/>
            <person name="Debuchy R."/>
            <person name="Gladieux P."/>
            <person name="Thoren M.H."/>
            <person name="Johannesson H."/>
        </authorList>
    </citation>
    <scope>NUCLEOTIDE SEQUENCE</scope>
    <source>
        <strain evidence="1">CBS 508.74</strain>
    </source>
</reference>
<evidence type="ECO:0000313" key="2">
    <source>
        <dbReference type="Proteomes" id="UP001302812"/>
    </source>
</evidence>
<keyword evidence="2" id="KW-1185">Reference proteome</keyword>
<reference evidence="1" key="1">
    <citation type="journal article" date="2023" name="Mol. Phylogenet. Evol.">
        <title>Genome-scale phylogeny and comparative genomics of the fungal order Sordariales.</title>
        <authorList>
            <person name="Hensen N."/>
            <person name="Bonometti L."/>
            <person name="Westerberg I."/>
            <person name="Brannstrom I.O."/>
            <person name="Guillou S."/>
            <person name="Cros-Aarteil S."/>
            <person name="Calhoun S."/>
            <person name="Haridas S."/>
            <person name="Kuo A."/>
            <person name="Mondo S."/>
            <person name="Pangilinan J."/>
            <person name="Riley R."/>
            <person name="LaButti K."/>
            <person name="Andreopoulos B."/>
            <person name="Lipzen A."/>
            <person name="Chen C."/>
            <person name="Yan M."/>
            <person name="Daum C."/>
            <person name="Ng V."/>
            <person name="Clum A."/>
            <person name="Steindorff A."/>
            <person name="Ohm R.A."/>
            <person name="Martin F."/>
            <person name="Silar P."/>
            <person name="Natvig D.O."/>
            <person name="Lalanne C."/>
            <person name="Gautier V."/>
            <person name="Ament-Velasquez S.L."/>
            <person name="Kruys A."/>
            <person name="Hutchinson M.I."/>
            <person name="Powell A.J."/>
            <person name="Barry K."/>
            <person name="Miller A.N."/>
            <person name="Grigoriev I.V."/>
            <person name="Debuchy R."/>
            <person name="Gladieux P."/>
            <person name="Hiltunen Thoren M."/>
            <person name="Johannesson H."/>
        </authorList>
    </citation>
    <scope>NUCLEOTIDE SEQUENCE</scope>
    <source>
        <strain evidence="1">CBS 508.74</strain>
    </source>
</reference>
<accession>A0AAN6YVK9</accession>
<dbReference type="RefSeq" id="XP_064673241.1">
    <property type="nucleotide sequence ID" value="XM_064809502.1"/>
</dbReference>
<proteinExistence type="predicted"/>
<gene>
    <name evidence="1" type="ORF">N656DRAFT_391344</name>
</gene>
<dbReference type="AlphaFoldDB" id="A0AAN6YVK9"/>
<evidence type="ECO:0000313" key="1">
    <source>
        <dbReference type="EMBL" id="KAK4115671.1"/>
    </source>
</evidence>